<dbReference type="InterPro" id="IPR003591">
    <property type="entry name" value="Leu-rich_rpt_typical-subtyp"/>
</dbReference>
<proteinExistence type="predicted"/>
<dbReference type="GO" id="GO:0006952">
    <property type="term" value="P:defense response"/>
    <property type="evidence" value="ECO:0007669"/>
    <property type="project" value="UniProtKB-ARBA"/>
</dbReference>
<evidence type="ECO:0000256" key="8">
    <source>
        <dbReference type="ARBA" id="ARBA00023180"/>
    </source>
</evidence>
<dbReference type="Pfam" id="PF00560">
    <property type="entry name" value="LRR_1"/>
    <property type="match status" value="3"/>
</dbReference>
<dbReference type="InterPro" id="IPR011009">
    <property type="entry name" value="Kinase-like_dom_sf"/>
</dbReference>
<dbReference type="Proteomes" id="UP000241394">
    <property type="component" value="Chromosome LG16"/>
</dbReference>
<evidence type="ECO:0000256" key="2">
    <source>
        <dbReference type="ARBA" id="ARBA00022614"/>
    </source>
</evidence>
<feature type="signal peptide" evidence="10">
    <location>
        <begin position="1"/>
        <end position="21"/>
    </location>
</feature>
<dbReference type="GO" id="GO:0016020">
    <property type="term" value="C:membrane"/>
    <property type="evidence" value="ECO:0007669"/>
    <property type="project" value="UniProtKB-SubCell"/>
</dbReference>
<evidence type="ECO:0000256" key="1">
    <source>
        <dbReference type="ARBA" id="ARBA00004370"/>
    </source>
</evidence>
<dbReference type="Gramene" id="PSS07686">
    <property type="protein sequence ID" value="PSS07686"/>
    <property type="gene ID" value="CEY00_Acc18038"/>
</dbReference>
<dbReference type="InterPro" id="IPR050647">
    <property type="entry name" value="Plant_LRR-RLKs"/>
</dbReference>
<dbReference type="SUPFAM" id="SSF52058">
    <property type="entry name" value="L domain-like"/>
    <property type="match status" value="1"/>
</dbReference>
<evidence type="ECO:0000256" key="9">
    <source>
        <dbReference type="SAM" id="Phobius"/>
    </source>
</evidence>
<comment type="caution">
    <text evidence="12">The sequence shown here is derived from an EMBL/GenBank/DDBJ whole genome shotgun (WGS) entry which is preliminary data.</text>
</comment>
<dbReference type="PROSITE" id="PS50011">
    <property type="entry name" value="PROTEIN_KINASE_DOM"/>
    <property type="match status" value="1"/>
</dbReference>
<dbReference type="FunFam" id="1.10.510.10:FF:000657">
    <property type="entry name" value="Putative inactive leucine-rich repeat receptor-like protein kinase"/>
    <property type="match status" value="1"/>
</dbReference>
<gene>
    <name evidence="12" type="ORF">CEY00_Acc18038</name>
</gene>
<dbReference type="Pfam" id="PF07714">
    <property type="entry name" value="PK_Tyr_Ser-Thr"/>
    <property type="match status" value="1"/>
</dbReference>
<keyword evidence="7 9" id="KW-0472">Membrane</keyword>
<keyword evidence="6 9" id="KW-1133">Transmembrane helix</keyword>
<name>A0A2R6QGF5_ACTCC</name>
<evidence type="ECO:0000256" key="4">
    <source>
        <dbReference type="ARBA" id="ARBA00022729"/>
    </source>
</evidence>
<keyword evidence="3 9" id="KW-0812">Transmembrane</keyword>
<dbReference type="InterPro" id="IPR001611">
    <property type="entry name" value="Leu-rich_rpt"/>
</dbReference>
<dbReference type="SMART" id="SM00369">
    <property type="entry name" value="LRR_TYP"/>
    <property type="match status" value="4"/>
</dbReference>
<feature type="domain" description="Protein kinase" evidence="11">
    <location>
        <begin position="418"/>
        <end position="686"/>
    </location>
</feature>
<dbReference type="OMA" id="PYITYLN"/>
<dbReference type="AlphaFoldDB" id="A0A2R6QGF5"/>
<feature type="transmembrane region" description="Helical" evidence="9">
    <location>
        <begin position="328"/>
        <end position="352"/>
    </location>
</feature>
<dbReference type="SUPFAM" id="SSF56112">
    <property type="entry name" value="Protein kinase-like (PK-like)"/>
    <property type="match status" value="1"/>
</dbReference>
<dbReference type="Gene3D" id="1.10.510.10">
    <property type="entry name" value="Transferase(Phosphotransferase) domain 1"/>
    <property type="match status" value="1"/>
</dbReference>
<reference evidence="13" key="2">
    <citation type="journal article" date="2018" name="BMC Genomics">
        <title>A manually annotated Actinidia chinensis var. chinensis (kiwifruit) genome highlights the challenges associated with draft genomes and gene prediction in plants.</title>
        <authorList>
            <person name="Pilkington S.M."/>
            <person name="Crowhurst R."/>
            <person name="Hilario E."/>
            <person name="Nardozza S."/>
            <person name="Fraser L."/>
            <person name="Peng Y."/>
            <person name="Gunaseelan K."/>
            <person name="Simpson R."/>
            <person name="Tahir J."/>
            <person name="Deroles S.C."/>
            <person name="Templeton K."/>
            <person name="Luo Z."/>
            <person name="Davy M."/>
            <person name="Cheng C."/>
            <person name="McNeilage M."/>
            <person name="Scaglione D."/>
            <person name="Liu Y."/>
            <person name="Zhang Q."/>
            <person name="Datson P."/>
            <person name="De Silva N."/>
            <person name="Gardiner S.E."/>
            <person name="Bassett H."/>
            <person name="Chagne D."/>
            <person name="McCallum J."/>
            <person name="Dzierzon H."/>
            <person name="Deng C."/>
            <person name="Wang Y.Y."/>
            <person name="Barron L."/>
            <person name="Manako K."/>
            <person name="Bowen J."/>
            <person name="Foster T.M."/>
            <person name="Erridge Z.A."/>
            <person name="Tiffin H."/>
            <person name="Waite C.N."/>
            <person name="Davies K.M."/>
            <person name="Grierson E.P."/>
            <person name="Laing W.A."/>
            <person name="Kirk R."/>
            <person name="Chen X."/>
            <person name="Wood M."/>
            <person name="Montefiori M."/>
            <person name="Brummell D.A."/>
            <person name="Schwinn K.E."/>
            <person name="Catanach A."/>
            <person name="Fullerton C."/>
            <person name="Li D."/>
            <person name="Meiyalaghan S."/>
            <person name="Nieuwenhuizen N."/>
            <person name="Read N."/>
            <person name="Prakash R."/>
            <person name="Hunter D."/>
            <person name="Zhang H."/>
            <person name="McKenzie M."/>
            <person name="Knabel M."/>
            <person name="Harris A."/>
            <person name="Allan A.C."/>
            <person name="Gleave A."/>
            <person name="Chen A."/>
            <person name="Janssen B.J."/>
            <person name="Plunkett B."/>
            <person name="Ampomah-Dwamena C."/>
            <person name="Voogd C."/>
            <person name="Leif D."/>
            <person name="Lafferty D."/>
            <person name="Souleyre E.J.F."/>
            <person name="Varkonyi-Gasic E."/>
            <person name="Gambi F."/>
            <person name="Hanley J."/>
            <person name="Yao J.L."/>
            <person name="Cheung J."/>
            <person name="David K.M."/>
            <person name="Warren B."/>
            <person name="Marsh K."/>
            <person name="Snowden K.C."/>
            <person name="Lin-Wang K."/>
            <person name="Brian L."/>
            <person name="Martinez-Sanchez M."/>
            <person name="Wang M."/>
            <person name="Ileperuma N."/>
            <person name="Macnee N."/>
            <person name="Campin R."/>
            <person name="McAtee P."/>
            <person name="Drummond R.S.M."/>
            <person name="Espley R.V."/>
            <person name="Ireland H.S."/>
            <person name="Wu R."/>
            <person name="Atkinson R.G."/>
            <person name="Karunairetnam S."/>
            <person name="Bulley S."/>
            <person name="Chunkath S."/>
            <person name="Hanley Z."/>
            <person name="Storey R."/>
            <person name="Thrimawithana A.H."/>
            <person name="Thomson S."/>
            <person name="David C."/>
            <person name="Testolin R."/>
            <person name="Huang H."/>
            <person name="Hellens R.P."/>
            <person name="Schaffer R.J."/>
        </authorList>
    </citation>
    <scope>NUCLEOTIDE SEQUENCE [LARGE SCALE GENOMIC DNA]</scope>
    <source>
        <strain evidence="13">cv. Red5</strain>
    </source>
</reference>
<keyword evidence="8" id="KW-0325">Glycoprotein</keyword>
<dbReference type="GO" id="GO:0005524">
    <property type="term" value="F:ATP binding"/>
    <property type="evidence" value="ECO:0007669"/>
    <property type="project" value="InterPro"/>
</dbReference>
<evidence type="ECO:0000313" key="12">
    <source>
        <dbReference type="EMBL" id="PSS07686.1"/>
    </source>
</evidence>
<dbReference type="FunFam" id="3.80.10.10:FF:000380">
    <property type="entry name" value="Putative inactive leucine-rich repeat receptor-like protein kinase"/>
    <property type="match status" value="1"/>
</dbReference>
<dbReference type="OrthoDB" id="676979at2759"/>
<keyword evidence="5" id="KW-0677">Repeat</keyword>
<dbReference type="EMBL" id="NKQK01000016">
    <property type="protein sequence ID" value="PSS07686.1"/>
    <property type="molecule type" value="Genomic_DNA"/>
</dbReference>
<keyword evidence="12" id="KW-0808">Transferase</keyword>
<evidence type="ECO:0000256" key="10">
    <source>
        <dbReference type="SAM" id="SignalP"/>
    </source>
</evidence>
<dbReference type="PANTHER" id="PTHR48056">
    <property type="entry name" value="LRR RECEPTOR-LIKE SERINE/THREONINE-PROTEIN KINASE-RELATED"/>
    <property type="match status" value="1"/>
</dbReference>
<keyword evidence="2" id="KW-0433">Leucine-rich repeat</keyword>
<evidence type="ECO:0000256" key="5">
    <source>
        <dbReference type="ARBA" id="ARBA00022737"/>
    </source>
</evidence>
<dbReference type="Gene3D" id="3.80.10.10">
    <property type="entry name" value="Ribonuclease Inhibitor"/>
    <property type="match status" value="2"/>
</dbReference>
<dbReference type="InterPro" id="IPR032675">
    <property type="entry name" value="LRR_dom_sf"/>
</dbReference>
<dbReference type="InterPro" id="IPR001245">
    <property type="entry name" value="Ser-Thr/Tyr_kinase_cat_dom"/>
</dbReference>
<feature type="chain" id="PRO_5015337067" evidence="10">
    <location>
        <begin position="22"/>
        <end position="705"/>
    </location>
</feature>
<reference evidence="12 13" key="1">
    <citation type="submission" date="2017-07" db="EMBL/GenBank/DDBJ databases">
        <title>An improved, manually edited Actinidia chinensis var. chinensis (kiwifruit) genome highlights the challenges associated with draft genomes and gene prediction in plants.</title>
        <authorList>
            <person name="Pilkington S."/>
            <person name="Crowhurst R."/>
            <person name="Hilario E."/>
            <person name="Nardozza S."/>
            <person name="Fraser L."/>
            <person name="Peng Y."/>
            <person name="Gunaseelan K."/>
            <person name="Simpson R."/>
            <person name="Tahir J."/>
            <person name="Deroles S."/>
            <person name="Templeton K."/>
            <person name="Luo Z."/>
            <person name="Davy M."/>
            <person name="Cheng C."/>
            <person name="Mcneilage M."/>
            <person name="Scaglione D."/>
            <person name="Liu Y."/>
            <person name="Zhang Q."/>
            <person name="Datson P."/>
            <person name="De Silva N."/>
            <person name="Gardiner S."/>
            <person name="Bassett H."/>
            <person name="Chagne D."/>
            <person name="Mccallum J."/>
            <person name="Dzierzon H."/>
            <person name="Deng C."/>
            <person name="Wang Y.-Y."/>
            <person name="Barron N."/>
            <person name="Manako K."/>
            <person name="Bowen J."/>
            <person name="Foster T."/>
            <person name="Erridge Z."/>
            <person name="Tiffin H."/>
            <person name="Waite C."/>
            <person name="Davies K."/>
            <person name="Grierson E."/>
            <person name="Laing W."/>
            <person name="Kirk R."/>
            <person name="Chen X."/>
            <person name="Wood M."/>
            <person name="Montefiori M."/>
            <person name="Brummell D."/>
            <person name="Schwinn K."/>
            <person name="Catanach A."/>
            <person name="Fullerton C."/>
            <person name="Li D."/>
            <person name="Meiyalaghan S."/>
            <person name="Nieuwenhuizen N."/>
            <person name="Read N."/>
            <person name="Prakash R."/>
            <person name="Hunter D."/>
            <person name="Zhang H."/>
            <person name="Mckenzie M."/>
            <person name="Knabel M."/>
            <person name="Harris A."/>
            <person name="Allan A."/>
            <person name="Chen A."/>
            <person name="Janssen B."/>
            <person name="Plunkett B."/>
            <person name="Dwamena C."/>
            <person name="Voogd C."/>
            <person name="Leif D."/>
            <person name="Lafferty D."/>
            <person name="Souleyre E."/>
            <person name="Varkonyi-Gasic E."/>
            <person name="Gambi F."/>
            <person name="Hanley J."/>
            <person name="Yao J.-L."/>
            <person name="Cheung J."/>
            <person name="David K."/>
            <person name="Warren B."/>
            <person name="Marsh K."/>
            <person name="Snowden K."/>
            <person name="Lin-Wang K."/>
            <person name="Brian L."/>
            <person name="Martinez-Sanchez M."/>
            <person name="Wang M."/>
            <person name="Ileperuma N."/>
            <person name="Macnee N."/>
            <person name="Campin R."/>
            <person name="Mcatee P."/>
            <person name="Drummond R."/>
            <person name="Espley R."/>
            <person name="Ireland H."/>
            <person name="Wu R."/>
            <person name="Atkinson R."/>
            <person name="Karunairetnam S."/>
            <person name="Bulley S."/>
            <person name="Chunkath S."/>
            <person name="Hanley Z."/>
            <person name="Storey R."/>
            <person name="Thrimawithana A."/>
            <person name="Thomson S."/>
            <person name="David C."/>
            <person name="Testolin R."/>
        </authorList>
    </citation>
    <scope>NUCLEOTIDE SEQUENCE [LARGE SCALE GENOMIC DNA]</scope>
    <source>
        <strain evidence="13">cv. Red5</strain>
        <tissue evidence="12">Young leaf</tissue>
    </source>
</reference>
<dbReference type="FunFam" id="3.80.10.10:FF:000041">
    <property type="entry name" value="LRR receptor-like serine/threonine-protein kinase ERECTA"/>
    <property type="match status" value="1"/>
</dbReference>
<protein>
    <submittedName>
        <fullName evidence="12">Inactive leucine-rich repeat receptor-like protein kinase</fullName>
    </submittedName>
</protein>
<accession>A0A2R6QGF5</accession>
<evidence type="ECO:0000256" key="6">
    <source>
        <dbReference type="ARBA" id="ARBA00022989"/>
    </source>
</evidence>
<dbReference type="InterPro" id="IPR000719">
    <property type="entry name" value="Prot_kinase_dom"/>
</dbReference>
<organism evidence="12 13">
    <name type="scientific">Actinidia chinensis var. chinensis</name>
    <name type="common">Chinese soft-hair kiwi</name>
    <dbReference type="NCBI Taxonomy" id="1590841"/>
    <lineage>
        <taxon>Eukaryota</taxon>
        <taxon>Viridiplantae</taxon>
        <taxon>Streptophyta</taxon>
        <taxon>Embryophyta</taxon>
        <taxon>Tracheophyta</taxon>
        <taxon>Spermatophyta</taxon>
        <taxon>Magnoliopsida</taxon>
        <taxon>eudicotyledons</taxon>
        <taxon>Gunneridae</taxon>
        <taxon>Pentapetalae</taxon>
        <taxon>asterids</taxon>
        <taxon>Ericales</taxon>
        <taxon>Actinidiaceae</taxon>
        <taxon>Actinidia</taxon>
    </lineage>
</organism>
<evidence type="ECO:0000313" key="13">
    <source>
        <dbReference type="Proteomes" id="UP000241394"/>
    </source>
</evidence>
<dbReference type="GO" id="GO:0051707">
    <property type="term" value="P:response to other organism"/>
    <property type="evidence" value="ECO:0007669"/>
    <property type="project" value="UniProtKB-ARBA"/>
</dbReference>
<keyword evidence="13" id="KW-1185">Reference proteome</keyword>
<dbReference type="Pfam" id="PF13855">
    <property type="entry name" value="LRR_8"/>
    <property type="match status" value="1"/>
</dbReference>
<dbReference type="Gene3D" id="3.30.200.20">
    <property type="entry name" value="Phosphorylase Kinase, domain 1"/>
    <property type="match status" value="1"/>
</dbReference>
<dbReference type="GO" id="GO:0004672">
    <property type="term" value="F:protein kinase activity"/>
    <property type="evidence" value="ECO:0007669"/>
    <property type="project" value="InterPro"/>
</dbReference>
<keyword evidence="12" id="KW-0418">Kinase</keyword>
<keyword evidence="4 10" id="KW-0732">Signal</keyword>
<comment type="subcellular location">
    <subcellularLocation>
        <location evidence="1">Membrane</location>
    </subcellularLocation>
</comment>
<dbReference type="PANTHER" id="PTHR48056:SF61">
    <property type="entry name" value="PROTEIN KINASE DOMAIN-CONTAINING PROTEIN"/>
    <property type="match status" value="1"/>
</dbReference>
<dbReference type="InParanoid" id="A0A2R6QGF5"/>
<evidence type="ECO:0000259" key="11">
    <source>
        <dbReference type="PROSITE" id="PS50011"/>
    </source>
</evidence>
<evidence type="ECO:0000256" key="7">
    <source>
        <dbReference type="ARBA" id="ARBA00023136"/>
    </source>
</evidence>
<evidence type="ECO:0000256" key="3">
    <source>
        <dbReference type="ARBA" id="ARBA00022692"/>
    </source>
</evidence>
<keyword evidence="12" id="KW-0675">Receptor</keyword>
<sequence length="705" mass="78655">MGWPSFFLVLCLSWSFFIIDTHQLQSSQTQVLLQLKKHLEYPKQLEIWYNKSTDFCYLSSAQLNLTCQDNFVTELRILGDMPKKVTIFCGFSVPNQTLSEKFSMDSFVTTLARLTSLRALSLVSLGLWGPLPSKIHRLYALEYLDLSSNFLFGSIPHQISRLVKLQTLTLDGNFLNGTFPDWFVSLPNMTNLSLRDNHLSGVLLLASSVHRGQLVHLQHLDLSSNSLKGTPPASLFSLPNISYLNLASNMLSGSLPILLTCGIQLQFVDISNNRIKGLLPTCLSDESDKKVVKYGGNCLSSDVGDQHPESYCEEVKIIKRKESKVKNLVILVGVIGGFFLVFVLLAFGLLVVCRRYGPRGTSEQHLLKAVQDNSVNAFSSDVLTNARYISRIAKFGTEGMPLCRLFSLEELMEATKNFDKSSLLGEGSYGKLHKGRLENGTQVAIRCLTVSKKYTIRNLKLRLDLLAKLRHPHLVCLLGHCMDGGGRDVSNANQVYLVYEYVGNGNYRTLLSENSPEKALKWSDRLAALIDVARAVHFLHTGIIPGFFNNRLKANNILLNEHRMAKLSDYGLSIVADKIDVSEANGDGLKSWQMKSLEDDIYSFGFILLESLVGPMISSRREAFLQNEMVSFDSQEGRRRIVDPLVLATSSQESLSIVISITNKCISSDSSTRPSFEDVLWNLQYAAQVQATADGDQRSETMSNS</sequence>
<dbReference type="GO" id="GO:0033612">
    <property type="term" value="F:receptor serine/threonine kinase binding"/>
    <property type="evidence" value="ECO:0007669"/>
    <property type="project" value="TreeGrafter"/>
</dbReference>